<reference evidence="1 2" key="1">
    <citation type="submission" date="2014-04" db="EMBL/GenBank/DDBJ databases">
        <authorList>
            <consortium name="DOE Joint Genome Institute"/>
            <person name="Kuo A."/>
            <person name="Kohler A."/>
            <person name="Costa M.D."/>
            <person name="Nagy L.G."/>
            <person name="Floudas D."/>
            <person name="Copeland A."/>
            <person name="Barry K.W."/>
            <person name="Cichocki N."/>
            <person name="Veneault-Fourrey C."/>
            <person name="LaButti K."/>
            <person name="Lindquist E.A."/>
            <person name="Lipzen A."/>
            <person name="Lundell T."/>
            <person name="Morin E."/>
            <person name="Murat C."/>
            <person name="Sun H."/>
            <person name="Tunlid A."/>
            <person name="Henrissat B."/>
            <person name="Grigoriev I.V."/>
            <person name="Hibbett D.S."/>
            <person name="Martin F."/>
            <person name="Nordberg H.P."/>
            <person name="Cantor M.N."/>
            <person name="Hua S.X."/>
        </authorList>
    </citation>
    <scope>NUCLEOTIDE SEQUENCE [LARGE SCALE GENOMIC DNA]</scope>
    <source>
        <strain evidence="1 2">441</strain>
    </source>
</reference>
<dbReference type="EMBL" id="KN833707">
    <property type="protein sequence ID" value="KIK25583.1"/>
    <property type="molecule type" value="Genomic_DNA"/>
</dbReference>
<gene>
    <name evidence="1" type="ORF">PISMIDRAFT_677230</name>
</gene>
<evidence type="ECO:0000313" key="1">
    <source>
        <dbReference type="EMBL" id="KIK25583.1"/>
    </source>
</evidence>
<sequence length="55" mass="5690">MGGPGRGPSCHVWHSGSSEVSLLLCRVEHGLTVQVTWDGGDSDMKKHCATVGLGG</sequence>
<protein>
    <submittedName>
        <fullName evidence="1">Uncharacterized protein</fullName>
    </submittedName>
</protein>
<reference evidence="2" key="2">
    <citation type="submission" date="2015-01" db="EMBL/GenBank/DDBJ databases">
        <title>Evolutionary Origins and Diversification of the Mycorrhizal Mutualists.</title>
        <authorList>
            <consortium name="DOE Joint Genome Institute"/>
            <consortium name="Mycorrhizal Genomics Consortium"/>
            <person name="Kohler A."/>
            <person name="Kuo A."/>
            <person name="Nagy L.G."/>
            <person name="Floudas D."/>
            <person name="Copeland A."/>
            <person name="Barry K.W."/>
            <person name="Cichocki N."/>
            <person name="Veneault-Fourrey C."/>
            <person name="LaButti K."/>
            <person name="Lindquist E.A."/>
            <person name="Lipzen A."/>
            <person name="Lundell T."/>
            <person name="Morin E."/>
            <person name="Murat C."/>
            <person name="Riley R."/>
            <person name="Ohm R."/>
            <person name="Sun H."/>
            <person name="Tunlid A."/>
            <person name="Henrissat B."/>
            <person name="Grigoriev I.V."/>
            <person name="Hibbett D.S."/>
            <person name="Martin F."/>
        </authorList>
    </citation>
    <scope>NUCLEOTIDE SEQUENCE [LARGE SCALE GENOMIC DNA]</scope>
    <source>
        <strain evidence="2">441</strain>
    </source>
</reference>
<keyword evidence="2" id="KW-1185">Reference proteome</keyword>
<feature type="non-terminal residue" evidence="1">
    <location>
        <position position="55"/>
    </location>
</feature>
<proteinExistence type="predicted"/>
<name>A0A0D0A0J8_9AGAM</name>
<organism evidence="1 2">
    <name type="scientific">Pisolithus microcarpus 441</name>
    <dbReference type="NCBI Taxonomy" id="765257"/>
    <lineage>
        <taxon>Eukaryota</taxon>
        <taxon>Fungi</taxon>
        <taxon>Dikarya</taxon>
        <taxon>Basidiomycota</taxon>
        <taxon>Agaricomycotina</taxon>
        <taxon>Agaricomycetes</taxon>
        <taxon>Agaricomycetidae</taxon>
        <taxon>Boletales</taxon>
        <taxon>Sclerodermatineae</taxon>
        <taxon>Pisolithaceae</taxon>
        <taxon>Pisolithus</taxon>
    </lineage>
</organism>
<dbReference type="Proteomes" id="UP000054018">
    <property type="component" value="Unassembled WGS sequence"/>
</dbReference>
<accession>A0A0D0A0J8</accession>
<dbReference type="AlphaFoldDB" id="A0A0D0A0J8"/>
<dbReference type="HOGENOM" id="CLU_3056112_0_0_1"/>
<evidence type="ECO:0000313" key="2">
    <source>
        <dbReference type="Proteomes" id="UP000054018"/>
    </source>
</evidence>